<dbReference type="CDD" id="cd09279">
    <property type="entry name" value="RNase_HI_like"/>
    <property type="match status" value="1"/>
</dbReference>
<sequence>MSSEIKKTILHTDGGARGNPGPGAIAAVLRDHKENLIKKDGRYIGTSTNNEAEYQALILGIETAVSSGIKKLTCKMDSELVVKQLNGLYKVKAASIMGFFKKVKELEKHFDEITYKHIPRTENKEADTLVNEILDSSLSI</sequence>
<dbReference type="PANTHER" id="PTHR46387:SF47">
    <property type="entry name" value="OS08G0481175 PROTEIN"/>
    <property type="match status" value="1"/>
</dbReference>
<dbReference type="Pfam" id="PF13456">
    <property type="entry name" value="RVT_3"/>
    <property type="match status" value="1"/>
</dbReference>
<feature type="domain" description="RNase H type-1" evidence="2">
    <location>
        <begin position="4"/>
        <end position="135"/>
    </location>
</feature>
<name>A0A1F4UXM7_UNCKA</name>
<evidence type="ECO:0000256" key="1">
    <source>
        <dbReference type="SAM" id="MobiDB-lite"/>
    </source>
</evidence>
<dbReference type="InterPro" id="IPR002156">
    <property type="entry name" value="RNaseH_domain"/>
</dbReference>
<feature type="region of interest" description="Disordered" evidence="1">
    <location>
        <begin position="1"/>
        <end position="21"/>
    </location>
</feature>
<comment type="caution">
    <text evidence="3">The sequence shown here is derived from an EMBL/GenBank/DDBJ whole genome shotgun (WGS) entry which is preliminary data.</text>
</comment>
<evidence type="ECO:0000313" key="4">
    <source>
        <dbReference type="Proteomes" id="UP000177371"/>
    </source>
</evidence>
<dbReference type="GO" id="GO:0003676">
    <property type="term" value="F:nucleic acid binding"/>
    <property type="evidence" value="ECO:0007669"/>
    <property type="project" value="InterPro"/>
</dbReference>
<dbReference type="PROSITE" id="PS50879">
    <property type="entry name" value="RNASE_H_1"/>
    <property type="match status" value="1"/>
</dbReference>
<dbReference type="SUPFAM" id="SSF53098">
    <property type="entry name" value="Ribonuclease H-like"/>
    <property type="match status" value="1"/>
</dbReference>
<dbReference type="EMBL" id="MEUT01000048">
    <property type="protein sequence ID" value="OGC49600.1"/>
    <property type="molecule type" value="Genomic_DNA"/>
</dbReference>
<accession>A0A1F4UXM7</accession>
<organism evidence="3 4">
    <name type="scientific">candidate division WWE3 bacterium RBG_16_37_10</name>
    <dbReference type="NCBI Taxonomy" id="1802610"/>
    <lineage>
        <taxon>Bacteria</taxon>
        <taxon>Katanobacteria</taxon>
    </lineage>
</organism>
<evidence type="ECO:0000259" key="2">
    <source>
        <dbReference type="PROSITE" id="PS50879"/>
    </source>
</evidence>
<dbReference type="PANTHER" id="PTHR46387">
    <property type="entry name" value="POLYNUCLEOTIDYL TRANSFERASE, RIBONUCLEASE H-LIKE SUPERFAMILY PROTEIN"/>
    <property type="match status" value="1"/>
</dbReference>
<reference evidence="3 4" key="1">
    <citation type="journal article" date="2016" name="Nat. Commun.">
        <title>Thousands of microbial genomes shed light on interconnected biogeochemical processes in an aquifer system.</title>
        <authorList>
            <person name="Anantharaman K."/>
            <person name="Brown C.T."/>
            <person name="Hug L.A."/>
            <person name="Sharon I."/>
            <person name="Castelle C.J."/>
            <person name="Probst A.J."/>
            <person name="Thomas B.C."/>
            <person name="Singh A."/>
            <person name="Wilkins M.J."/>
            <person name="Karaoz U."/>
            <person name="Brodie E.L."/>
            <person name="Williams K.H."/>
            <person name="Hubbard S.S."/>
            <person name="Banfield J.F."/>
        </authorList>
    </citation>
    <scope>NUCLEOTIDE SEQUENCE [LARGE SCALE GENOMIC DNA]</scope>
</reference>
<dbReference type="InterPro" id="IPR012337">
    <property type="entry name" value="RNaseH-like_sf"/>
</dbReference>
<protein>
    <recommendedName>
        <fullName evidence="2">RNase H type-1 domain-containing protein</fullName>
    </recommendedName>
</protein>
<evidence type="ECO:0000313" key="3">
    <source>
        <dbReference type="EMBL" id="OGC49600.1"/>
    </source>
</evidence>
<dbReference type="Proteomes" id="UP000177371">
    <property type="component" value="Unassembled WGS sequence"/>
</dbReference>
<gene>
    <name evidence="3" type="ORF">A2W32_05525</name>
</gene>
<dbReference type="Gene3D" id="3.30.420.10">
    <property type="entry name" value="Ribonuclease H-like superfamily/Ribonuclease H"/>
    <property type="match status" value="1"/>
</dbReference>
<dbReference type="STRING" id="1802610.A2W32_05525"/>
<dbReference type="AlphaFoldDB" id="A0A1F4UXM7"/>
<proteinExistence type="predicted"/>
<dbReference type="InterPro" id="IPR036397">
    <property type="entry name" value="RNaseH_sf"/>
</dbReference>
<dbReference type="GO" id="GO:0004523">
    <property type="term" value="F:RNA-DNA hybrid ribonuclease activity"/>
    <property type="evidence" value="ECO:0007669"/>
    <property type="project" value="InterPro"/>
</dbReference>